<reference evidence="4 5" key="1">
    <citation type="submission" date="2015-04" db="EMBL/GenBank/DDBJ databases">
        <title>Draft genome sequence of bacteremic isolate Catabacter hongkongensis type strain HKU16T.</title>
        <authorList>
            <person name="Lau S.K."/>
            <person name="Teng J.L."/>
            <person name="Huang Y."/>
            <person name="Curreem S.O."/>
            <person name="Tsui S.K."/>
            <person name="Woo P.C."/>
        </authorList>
    </citation>
    <scope>NUCLEOTIDE SEQUENCE [LARGE SCALE GENOMIC DNA]</scope>
    <source>
        <strain evidence="4 5">HKU16</strain>
    </source>
</reference>
<gene>
    <name evidence="4" type="ORF">CHK_2563</name>
</gene>
<organism evidence="4 5">
    <name type="scientific">Christensenella hongkongensis</name>
    <dbReference type="NCBI Taxonomy" id="270498"/>
    <lineage>
        <taxon>Bacteria</taxon>
        <taxon>Bacillati</taxon>
        <taxon>Bacillota</taxon>
        <taxon>Clostridia</taxon>
        <taxon>Christensenellales</taxon>
        <taxon>Christensenellaceae</taxon>
        <taxon>Christensenella</taxon>
    </lineage>
</organism>
<dbReference type="SUPFAM" id="SSF46785">
    <property type="entry name" value="Winged helix' DNA-binding domain"/>
    <property type="match status" value="1"/>
</dbReference>
<keyword evidence="3" id="KW-0859">Xylose metabolism</keyword>
<keyword evidence="3" id="KW-0119">Carbohydrate metabolism</keyword>
<proteinExistence type="inferred from homology"/>
<dbReference type="PANTHER" id="PTHR18964">
    <property type="entry name" value="ROK (REPRESSOR, ORF, KINASE) FAMILY"/>
    <property type="match status" value="1"/>
</dbReference>
<dbReference type="InterPro" id="IPR036388">
    <property type="entry name" value="WH-like_DNA-bd_sf"/>
</dbReference>
<evidence type="ECO:0000256" key="1">
    <source>
        <dbReference type="ARBA" id="ARBA00002486"/>
    </source>
</evidence>
<sequence length="399" mass="43277">MRYQKINSQKMKEINIENVLSIVRKYGVISRKDLVKKTELTTGTITNLITELLERGLIQEIGSGESAGGRKPILLQLNPNAGYAIGVELNTSQIICVMSDFQGNVIDKIYMDAEVQRGKDFTIDKMVLIIESMILKHNIKKQDVIGIGLAVPGPCNHIQGTMVNPPNLPGWINVPIRDIIAGRTGIKTFFEKETPAAALGEYWFGKSNGYKRIFQTNVYGVGIGGGMVIEGKIFHGYNNGSMEIGHTTVQIGGQPCSCGGAGCLEAQADGAAAVRYVREALAKNEKSILSLDQEITFQDVSSSAKKGDEVCVQAIDKCAYYLSVALGNIIGLLSPNVIFFGGDFMESSDLLFYKTVKYINQKPYPTHVKDVKKLRSSFGTDAGAIGGIAAVFTGMTSIE</sequence>
<dbReference type="Pfam" id="PF00480">
    <property type="entry name" value="ROK"/>
    <property type="match status" value="1"/>
</dbReference>
<keyword evidence="5" id="KW-1185">Reference proteome</keyword>
<evidence type="ECO:0000313" key="4">
    <source>
        <dbReference type="EMBL" id="KKI49947.1"/>
    </source>
</evidence>
<dbReference type="Gene3D" id="3.30.420.40">
    <property type="match status" value="2"/>
</dbReference>
<dbReference type="GO" id="GO:0042732">
    <property type="term" value="P:D-xylose metabolic process"/>
    <property type="evidence" value="ECO:0007669"/>
    <property type="project" value="UniProtKB-KW"/>
</dbReference>
<protein>
    <submittedName>
        <fullName evidence="4">Putative ROK-family transcriptional regulator</fullName>
    </submittedName>
</protein>
<evidence type="ECO:0000256" key="3">
    <source>
        <dbReference type="ARBA" id="ARBA00022629"/>
    </source>
</evidence>
<comment type="similarity">
    <text evidence="2">Belongs to the ROK (NagC/XylR) family.</text>
</comment>
<dbReference type="STRING" id="270498.CHK_2563"/>
<dbReference type="Proteomes" id="UP000034076">
    <property type="component" value="Unassembled WGS sequence"/>
</dbReference>
<accession>A0A0M2NHN7</accession>
<dbReference type="Gene3D" id="1.10.10.10">
    <property type="entry name" value="Winged helix-like DNA-binding domain superfamily/Winged helix DNA-binding domain"/>
    <property type="match status" value="1"/>
</dbReference>
<evidence type="ECO:0000256" key="2">
    <source>
        <dbReference type="ARBA" id="ARBA00006479"/>
    </source>
</evidence>
<comment type="function">
    <text evidence="1">Transcriptional repressor of xylose-utilizing enzymes.</text>
</comment>
<comment type="caution">
    <text evidence="4">The sequence shown here is derived from an EMBL/GenBank/DDBJ whole genome shotgun (WGS) entry which is preliminary data.</text>
</comment>
<dbReference type="InterPro" id="IPR000600">
    <property type="entry name" value="ROK"/>
</dbReference>
<name>A0A0M2NHN7_9FIRM</name>
<evidence type="ECO:0000313" key="5">
    <source>
        <dbReference type="Proteomes" id="UP000034076"/>
    </source>
</evidence>
<dbReference type="PANTHER" id="PTHR18964:SF149">
    <property type="entry name" value="BIFUNCTIONAL UDP-N-ACETYLGLUCOSAMINE 2-EPIMERASE_N-ACETYLMANNOSAMINE KINASE"/>
    <property type="match status" value="1"/>
</dbReference>
<dbReference type="AlphaFoldDB" id="A0A0M2NHN7"/>
<dbReference type="InterPro" id="IPR036390">
    <property type="entry name" value="WH_DNA-bd_sf"/>
</dbReference>
<dbReference type="EMBL" id="LAYJ01000115">
    <property type="protein sequence ID" value="KKI49947.1"/>
    <property type="molecule type" value="Genomic_DNA"/>
</dbReference>
<dbReference type="SUPFAM" id="SSF53067">
    <property type="entry name" value="Actin-like ATPase domain"/>
    <property type="match status" value="1"/>
</dbReference>
<dbReference type="InterPro" id="IPR043129">
    <property type="entry name" value="ATPase_NBD"/>
</dbReference>
<dbReference type="RefSeq" id="WP_046444377.1">
    <property type="nucleotide sequence ID" value="NZ_SMCZ01000009.1"/>
</dbReference>